<dbReference type="Proteomes" id="UP000551327">
    <property type="component" value="Unassembled WGS sequence"/>
</dbReference>
<proteinExistence type="predicted"/>
<dbReference type="GO" id="GO:0006777">
    <property type="term" value="P:Mo-molybdopterin cofactor biosynthetic process"/>
    <property type="evidence" value="ECO:0007669"/>
    <property type="project" value="UniProtKB-KW"/>
</dbReference>
<keyword evidence="5" id="KW-0460">Magnesium</keyword>
<name>A0A7X1KPD2_9SPHN</name>
<dbReference type="CDD" id="cd02503">
    <property type="entry name" value="MobA"/>
    <property type="match status" value="1"/>
</dbReference>
<evidence type="ECO:0000313" key="9">
    <source>
        <dbReference type="EMBL" id="MBC2668368.1"/>
    </source>
</evidence>
<keyword evidence="6" id="KW-0342">GTP-binding</keyword>
<dbReference type="GO" id="GO:0005525">
    <property type="term" value="F:GTP binding"/>
    <property type="evidence" value="ECO:0007669"/>
    <property type="project" value="UniProtKB-KW"/>
</dbReference>
<evidence type="ECO:0000256" key="2">
    <source>
        <dbReference type="ARBA" id="ARBA00022679"/>
    </source>
</evidence>
<keyword evidence="3" id="KW-0479">Metal-binding</keyword>
<dbReference type="PANTHER" id="PTHR19136:SF81">
    <property type="entry name" value="MOLYBDENUM COFACTOR GUANYLYLTRANSFERASE"/>
    <property type="match status" value="1"/>
</dbReference>
<dbReference type="GO" id="GO:0016779">
    <property type="term" value="F:nucleotidyltransferase activity"/>
    <property type="evidence" value="ECO:0007669"/>
    <property type="project" value="UniProtKB-KW"/>
</dbReference>
<organism evidence="9 10">
    <name type="scientific">Novosphingobium piscinae</name>
    <dbReference type="NCBI Taxonomy" id="1507448"/>
    <lineage>
        <taxon>Bacteria</taxon>
        <taxon>Pseudomonadati</taxon>
        <taxon>Pseudomonadota</taxon>
        <taxon>Alphaproteobacteria</taxon>
        <taxon>Sphingomonadales</taxon>
        <taxon>Sphingomonadaceae</taxon>
        <taxon>Novosphingobium</taxon>
    </lineage>
</organism>
<dbReference type="Pfam" id="PF12804">
    <property type="entry name" value="NTP_transf_3"/>
    <property type="match status" value="1"/>
</dbReference>
<evidence type="ECO:0000259" key="8">
    <source>
        <dbReference type="Pfam" id="PF12804"/>
    </source>
</evidence>
<dbReference type="PANTHER" id="PTHR19136">
    <property type="entry name" value="MOLYBDENUM COFACTOR GUANYLYLTRANSFERASE"/>
    <property type="match status" value="1"/>
</dbReference>
<sequence length="210" mass="21459">MADRAPVPTPAPAPVPAIVIATGGAGRRIGGDKPAVRLARLRLVDHVIAWARRHGDAVALAGAADGPPDPSGLPTIVDRHSGCGPIAALHGAMVHAAALGRQHVLLLGCDMPFLPDDLLDRLVAALDGGGAGAALPRRAGWLHPLAGLWRCDPAGLDAWIETGGRALRGYAETVGLALVDWPANGPDPFANLNTPADLAAAEARLRAPEP</sequence>
<keyword evidence="4" id="KW-0547">Nucleotide-binding</keyword>
<dbReference type="InterPro" id="IPR025877">
    <property type="entry name" value="MobA-like_NTP_Trfase"/>
</dbReference>
<dbReference type="SUPFAM" id="SSF53448">
    <property type="entry name" value="Nucleotide-diphospho-sugar transferases"/>
    <property type="match status" value="1"/>
</dbReference>
<accession>A0A7X1KPD2</accession>
<keyword evidence="1" id="KW-0963">Cytoplasm</keyword>
<keyword evidence="9" id="KW-0548">Nucleotidyltransferase</keyword>
<feature type="domain" description="MobA-like NTP transferase" evidence="8">
    <location>
        <begin position="19"/>
        <end position="167"/>
    </location>
</feature>
<keyword evidence="10" id="KW-1185">Reference proteome</keyword>
<keyword evidence="7" id="KW-0501">Molybdenum cofactor biosynthesis</keyword>
<dbReference type="GO" id="GO:0046872">
    <property type="term" value="F:metal ion binding"/>
    <property type="evidence" value="ECO:0007669"/>
    <property type="project" value="UniProtKB-KW"/>
</dbReference>
<evidence type="ECO:0000256" key="6">
    <source>
        <dbReference type="ARBA" id="ARBA00023134"/>
    </source>
</evidence>
<evidence type="ECO:0000256" key="1">
    <source>
        <dbReference type="ARBA" id="ARBA00022490"/>
    </source>
</evidence>
<evidence type="ECO:0000256" key="5">
    <source>
        <dbReference type="ARBA" id="ARBA00022842"/>
    </source>
</evidence>
<evidence type="ECO:0000256" key="3">
    <source>
        <dbReference type="ARBA" id="ARBA00022723"/>
    </source>
</evidence>
<dbReference type="RefSeq" id="WP_185678257.1">
    <property type="nucleotide sequence ID" value="NZ_JACLAX010000003.1"/>
</dbReference>
<dbReference type="InterPro" id="IPR029044">
    <property type="entry name" value="Nucleotide-diphossugar_trans"/>
</dbReference>
<keyword evidence="2 9" id="KW-0808">Transferase</keyword>
<dbReference type="Gene3D" id="3.90.550.10">
    <property type="entry name" value="Spore Coat Polysaccharide Biosynthesis Protein SpsA, Chain A"/>
    <property type="match status" value="1"/>
</dbReference>
<evidence type="ECO:0000256" key="4">
    <source>
        <dbReference type="ARBA" id="ARBA00022741"/>
    </source>
</evidence>
<evidence type="ECO:0000256" key="7">
    <source>
        <dbReference type="ARBA" id="ARBA00023150"/>
    </source>
</evidence>
<reference evidence="9 10" key="1">
    <citation type="submission" date="2020-08" db="EMBL/GenBank/DDBJ databases">
        <title>The genome sequence of type strain Novosphingobium piscinae KCTC 42194.</title>
        <authorList>
            <person name="Liu Y."/>
        </authorList>
    </citation>
    <scope>NUCLEOTIDE SEQUENCE [LARGE SCALE GENOMIC DNA]</scope>
    <source>
        <strain evidence="9 10">KCTC 42194</strain>
    </source>
</reference>
<comment type="caution">
    <text evidence="9">The sequence shown here is derived from an EMBL/GenBank/DDBJ whole genome shotgun (WGS) entry which is preliminary data.</text>
</comment>
<protein>
    <submittedName>
        <fullName evidence="9">Molybdenum cofactor guanylyltransferase</fullName>
    </submittedName>
</protein>
<evidence type="ECO:0000313" key="10">
    <source>
        <dbReference type="Proteomes" id="UP000551327"/>
    </source>
</evidence>
<dbReference type="InterPro" id="IPR013482">
    <property type="entry name" value="Molybde_CF_guanTrfase"/>
</dbReference>
<gene>
    <name evidence="9" type="ORF">H7F53_04320</name>
</gene>
<dbReference type="EMBL" id="JACLAX010000003">
    <property type="protein sequence ID" value="MBC2668368.1"/>
    <property type="molecule type" value="Genomic_DNA"/>
</dbReference>
<dbReference type="AlphaFoldDB" id="A0A7X1KPD2"/>